<dbReference type="Pfam" id="PF11154">
    <property type="entry name" value="DUF2934"/>
    <property type="match status" value="1"/>
</dbReference>
<dbReference type="AlphaFoldDB" id="A0A271KEN5"/>
<gene>
    <name evidence="2" type="ORF">CIT31_18225</name>
</gene>
<evidence type="ECO:0000313" key="3">
    <source>
        <dbReference type="Proteomes" id="UP000215931"/>
    </source>
</evidence>
<organism evidence="2 3">
    <name type="scientific">Mesorhizobium wenxiniae</name>
    <dbReference type="NCBI Taxonomy" id="2014805"/>
    <lineage>
        <taxon>Bacteria</taxon>
        <taxon>Pseudomonadati</taxon>
        <taxon>Pseudomonadota</taxon>
        <taxon>Alphaproteobacteria</taxon>
        <taxon>Hyphomicrobiales</taxon>
        <taxon>Phyllobacteriaceae</taxon>
        <taxon>Mesorhizobium</taxon>
    </lineage>
</organism>
<dbReference type="Proteomes" id="UP000215931">
    <property type="component" value="Unassembled WGS sequence"/>
</dbReference>
<feature type="region of interest" description="Disordered" evidence="1">
    <location>
        <begin position="1"/>
        <end position="73"/>
    </location>
</feature>
<name>A0A271KEN5_9HYPH</name>
<evidence type="ECO:0000313" key="2">
    <source>
        <dbReference type="EMBL" id="PAP94251.1"/>
    </source>
</evidence>
<evidence type="ECO:0000256" key="1">
    <source>
        <dbReference type="SAM" id="MobiDB-lite"/>
    </source>
</evidence>
<comment type="caution">
    <text evidence="2">The sequence shown here is derived from an EMBL/GenBank/DDBJ whole genome shotgun (WGS) entry which is preliminary data.</text>
</comment>
<keyword evidence="3" id="KW-1185">Reference proteome</keyword>
<proteinExistence type="predicted"/>
<dbReference type="EMBL" id="NPKH01000023">
    <property type="protein sequence ID" value="PAP94251.1"/>
    <property type="molecule type" value="Genomic_DNA"/>
</dbReference>
<sequence>MDREARIRRRAHEIWEREGRPEGRERERWDQAVQEIEAEGSEAERGPVVPDPTVGADSEPDTGGARANGKPIS</sequence>
<feature type="compositionally biased region" description="Basic residues" evidence="1">
    <location>
        <begin position="1"/>
        <end position="11"/>
    </location>
</feature>
<dbReference type="OrthoDB" id="9811127at2"/>
<protein>
    <submittedName>
        <fullName evidence="2">DUF2934 domain-containing protein</fullName>
    </submittedName>
</protein>
<dbReference type="InterPro" id="IPR021327">
    <property type="entry name" value="DUF2934"/>
</dbReference>
<feature type="compositionally biased region" description="Basic and acidic residues" evidence="1">
    <location>
        <begin position="12"/>
        <end position="30"/>
    </location>
</feature>
<reference evidence="2 3" key="1">
    <citation type="submission" date="2017-08" db="EMBL/GenBank/DDBJ databases">
        <title>Mesorhizobium wenxinae sp. nov., a novel rhizobial species isolated from root nodules of chickpea (Cicer arietinum L.).</title>
        <authorList>
            <person name="Zhang J."/>
        </authorList>
    </citation>
    <scope>NUCLEOTIDE SEQUENCE [LARGE SCALE GENOMIC DNA]</scope>
    <source>
        <strain evidence="3">WYCCWR 10019</strain>
    </source>
</reference>
<dbReference type="RefSeq" id="WP_084831551.1">
    <property type="nucleotide sequence ID" value="NZ_NPKH01000023.1"/>
</dbReference>
<accession>A0A271KEN5</accession>